<organism evidence="2 3">
    <name type="scientific">Lacihabitans soyangensis</name>
    <dbReference type="NCBI Taxonomy" id="869394"/>
    <lineage>
        <taxon>Bacteria</taxon>
        <taxon>Pseudomonadati</taxon>
        <taxon>Bacteroidota</taxon>
        <taxon>Cytophagia</taxon>
        <taxon>Cytophagales</taxon>
        <taxon>Leadbetterellaceae</taxon>
        <taxon>Lacihabitans</taxon>
    </lineage>
</organism>
<gene>
    <name evidence="2" type="ORF">EGI31_01585</name>
</gene>
<keyword evidence="1" id="KW-0472">Membrane</keyword>
<name>A0AAE3GYL8_9BACT</name>
<feature type="transmembrane region" description="Helical" evidence="1">
    <location>
        <begin position="12"/>
        <end position="35"/>
    </location>
</feature>
<accession>A0AAE3GYL8</accession>
<evidence type="ECO:0000313" key="2">
    <source>
        <dbReference type="EMBL" id="MCP9761627.1"/>
    </source>
</evidence>
<evidence type="ECO:0000256" key="1">
    <source>
        <dbReference type="SAM" id="Phobius"/>
    </source>
</evidence>
<sequence>MIKNSLASISDVAIYPIISLTIFVSFFVLLGYMVFRADKKYIKHMEEMPLTDEVYQKD</sequence>
<keyword evidence="1" id="KW-0812">Transmembrane</keyword>
<dbReference type="Proteomes" id="UP001204144">
    <property type="component" value="Unassembled WGS sequence"/>
</dbReference>
<keyword evidence="3" id="KW-1185">Reference proteome</keyword>
<dbReference type="RefSeq" id="WP_255035368.1">
    <property type="nucleotide sequence ID" value="NZ_RJUF01000002.1"/>
</dbReference>
<dbReference type="AlphaFoldDB" id="A0AAE3GYL8"/>
<dbReference type="EMBL" id="RJUF01000002">
    <property type="protein sequence ID" value="MCP9761627.1"/>
    <property type="molecule type" value="Genomic_DNA"/>
</dbReference>
<keyword evidence="1" id="KW-1133">Transmembrane helix</keyword>
<proteinExistence type="predicted"/>
<comment type="caution">
    <text evidence="2">The sequence shown here is derived from an EMBL/GenBank/DDBJ whole genome shotgun (WGS) entry which is preliminary data.</text>
</comment>
<protein>
    <submittedName>
        <fullName evidence="2">CcoQ/FixQ family Cbb3-type cytochrome c oxidase assembly chaperone</fullName>
    </submittedName>
</protein>
<evidence type="ECO:0000313" key="3">
    <source>
        <dbReference type="Proteomes" id="UP001204144"/>
    </source>
</evidence>
<reference evidence="2 3" key="1">
    <citation type="submission" date="2018-11" db="EMBL/GenBank/DDBJ databases">
        <title>Novel bacteria species description.</title>
        <authorList>
            <person name="Han J.-H."/>
        </authorList>
    </citation>
    <scope>NUCLEOTIDE SEQUENCE [LARGE SCALE GENOMIC DNA]</scope>
    <source>
        <strain evidence="2 3">KCTC23259</strain>
    </source>
</reference>